<dbReference type="Gene3D" id="1.10.340.70">
    <property type="match status" value="1"/>
</dbReference>
<evidence type="ECO:0000313" key="4">
    <source>
        <dbReference type="Proteomes" id="UP001188597"/>
    </source>
</evidence>
<evidence type="ECO:0000259" key="2">
    <source>
        <dbReference type="Pfam" id="PF17921"/>
    </source>
</evidence>
<dbReference type="InterPro" id="IPR043502">
    <property type="entry name" value="DNA/RNA_pol_sf"/>
</dbReference>
<feature type="domain" description="Reverse transcriptase/retrotransposon-derived protein RNase H-like" evidence="1">
    <location>
        <begin position="23"/>
        <end position="121"/>
    </location>
</feature>
<dbReference type="EMBL" id="JAVXUP010000354">
    <property type="protein sequence ID" value="KAK3030018.1"/>
    <property type="molecule type" value="Genomic_DNA"/>
</dbReference>
<keyword evidence="4" id="KW-1185">Reference proteome</keyword>
<proteinExistence type="predicted"/>
<dbReference type="SUPFAM" id="SSF56672">
    <property type="entry name" value="DNA/RNA polymerases"/>
    <property type="match status" value="1"/>
</dbReference>
<dbReference type="Proteomes" id="UP001188597">
    <property type="component" value="Unassembled WGS sequence"/>
</dbReference>
<protein>
    <submittedName>
        <fullName evidence="3">Uncharacterized protein</fullName>
    </submittedName>
</protein>
<dbReference type="InterPro" id="IPR041588">
    <property type="entry name" value="Integrase_H2C2"/>
</dbReference>
<comment type="caution">
    <text evidence="3">The sequence shown here is derived from an EMBL/GenBank/DDBJ whole genome shotgun (WGS) entry which is preliminary data.</text>
</comment>
<dbReference type="PANTHER" id="PTHR48475">
    <property type="entry name" value="RIBONUCLEASE H"/>
    <property type="match status" value="1"/>
</dbReference>
<dbReference type="InterPro" id="IPR012337">
    <property type="entry name" value="RNaseH-like_sf"/>
</dbReference>
<feature type="domain" description="Integrase zinc-binding" evidence="2">
    <location>
        <begin position="253"/>
        <end position="302"/>
    </location>
</feature>
<name>A0AA88WME7_9ASTE</name>
<dbReference type="InterPro" id="IPR041577">
    <property type="entry name" value="RT_RNaseH_2"/>
</dbReference>
<dbReference type="Pfam" id="PF17919">
    <property type="entry name" value="RT_RNaseH_2"/>
    <property type="match status" value="1"/>
</dbReference>
<accession>A0AA88WME7</accession>
<dbReference type="GO" id="GO:0003676">
    <property type="term" value="F:nucleic acid binding"/>
    <property type="evidence" value="ECO:0007669"/>
    <property type="project" value="InterPro"/>
</dbReference>
<gene>
    <name evidence="3" type="ORF">RJ639_038117</name>
</gene>
<organism evidence="3 4">
    <name type="scientific">Escallonia herrerae</name>
    <dbReference type="NCBI Taxonomy" id="1293975"/>
    <lineage>
        <taxon>Eukaryota</taxon>
        <taxon>Viridiplantae</taxon>
        <taxon>Streptophyta</taxon>
        <taxon>Embryophyta</taxon>
        <taxon>Tracheophyta</taxon>
        <taxon>Spermatophyta</taxon>
        <taxon>Magnoliopsida</taxon>
        <taxon>eudicotyledons</taxon>
        <taxon>Gunneridae</taxon>
        <taxon>Pentapetalae</taxon>
        <taxon>asterids</taxon>
        <taxon>campanulids</taxon>
        <taxon>Escalloniales</taxon>
        <taxon>Escalloniaceae</taxon>
        <taxon>Escallonia</taxon>
    </lineage>
</organism>
<sequence length="370" mass="41994">MARLVERYLPFFKAIRKAEDFAWIEDCQKSFNELKAYLVSPPLLFKPLPGEDLFLYLSVSEVAISIVSIREENNVQKPIYCVSKVVQDVETRYPKIGKMALGLITSARRLQPYFQSYTIMVLTDQPLREVLQSPKELGRLVNWSVELGEFDIHYRPRTAIKAQDLAAFIVECTLPKDPLQLVISEAQDPWVLYMDGSWALGSSGAGIILVSRENFVIKYALHFDFQASNNKAEYEALLVGIRCLCLTKSLYALQEVHKGICKQHLGGRSLTHKILRQGHYWLAMQKDGIKFTQRCEKCQKFAPVSHTPVAALSSVVSPIPFAMWGMDVPGPFLLASGQRRFVIVAIDYFTKWIEAEALVTTTLAKCKDFF</sequence>
<reference evidence="3" key="1">
    <citation type="submission" date="2022-12" db="EMBL/GenBank/DDBJ databases">
        <title>Draft genome assemblies for two species of Escallonia (Escalloniales).</title>
        <authorList>
            <person name="Chanderbali A."/>
            <person name="Dervinis C."/>
            <person name="Anghel I."/>
            <person name="Soltis D."/>
            <person name="Soltis P."/>
            <person name="Zapata F."/>
        </authorList>
    </citation>
    <scope>NUCLEOTIDE SEQUENCE</scope>
    <source>
        <strain evidence="3">UCBG64.0493</strain>
        <tissue evidence="3">Leaf</tissue>
    </source>
</reference>
<dbReference type="InterPro" id="IPR036397">
    <property type="entry name" value="RNaseH_sf"/>
</dbReference>
<evidence type="ECO:0000313" key="3">
    <source>
        <dbReference type="EMBL" id="KAK3030018.1"/>
    </source>
</evidence>
<dbReference type="Gene3D" id="3.30.420.10">
    <property type="entry name" value="Ribonuclease H-like superfamily/Ribonuclease H"/>
    <property type="match status" value="1"/>
</dbReference>
<dbReference type="AlphaFoldDB" id="A0AA88WME7"/>
<dbReference type="PANTHER" id="PTHR48475:SF2">
    <property type="entry name" value="RIBONUCLEASE H"/>
    <property type="match status" value="1"/>
</dbReference>
<dbReference type="SUPFAM" id="SSF53098">
    <property type="entry name" value="Ribonuclease H-like"/>
    <property type="match status" value="2"/>
</dbReference>
<evidence type="ECO:0000259" key="1">
    <source>
        <dbReference type="Pfam" id="PF17919"/>
    </source>
</evidence>
<dbReference type="Pfam" id="PF17921">
    <property type="entry name" value="Integrase_H2C2"/>
    <property type="match status" value="1"/>
</dbReference>